<evidence type="ECO:0000313" key="2">
    <source>
        <dbReference type="EMBL" id="WXB77083.1"/>
    </source>
</evidence>
<keyword evidence="1" id="KW-0812">Transmembrane</keyword>
<feature type="transmembrane region" description="Helical" evidence="1">
    <location>
        <begin position="215"/>
        <end position="237"/>
    </location>
</feature>
<sequence>MSGPVSVALFADPGLPARLVDRILAKPSTSKDGEQYELLHRRRQIPLREDGTLDLDEVRGWSRDEGTDVTVIITEIPRLAGRRTKMTAVHFAERLIVISLPALGGFRLEAALRRALYDSLDLLLNQQDTDEEDCEVSFGVVHEQRSKTGRSLYTTSSPWSPAHLRLVLGMVRTNEPLLTAPTLSGVLAAAGATGAFGIFYSSIWRMAEALPSWRLMLITGMSIAAMAAWLIFSNHLWEPRGKLGSLAEATHYNISTITTLLVSVTMLYLALFFGILTAAAVVIDANFMATTIGKQVSMWNYVDIAWLSASMGTVAGALGSNFDSEVDVRNLTNGRRQAMRYWQKRDTDEDAPGELTHRSSG</sequence>
<dbReference type="Proteomes" id="UP001382727">
    <property type="component" value="Chromosome"/>
</dbReference>
<dbReference type="EMBL" id="CP144913">
    <property type="protein sequence ID" value="WXB77083.1"/>
    <property type="molecule type" value="Genomic_DNA"/>
</dbReference>
<feature type="transmembrane region" description="Helical" evidence="1">
    <location>
        <begin position="257"/>
        <end position="283"/>
    </location>
</feature>
<name>A0ABZ2MJ81_9MICO</name>
<feature type="transmembrane region" description="Helical" evidence="1">
    <location>
        <begin position="304"/>
        <end position="322"/>
    </location>
</feature>
<evidence type="ECO:0000313" key="3">
    <source>
        <dbReference type="Proteomes" id="UP001382727"/>
    </source>
</evidence>
<evidence type="ECO:0000256" key="1">
    <source>
        <dbReference type="SAM" id="Phobius"/>
    </source>
</evidence>
<organism evidence="2 3">
    <name type="scientific">Janibacter alittae</name>
    <dbReference type="NCBI Taxonomy" id="3115209"/>
    <lineage>
        <taxon>Bacteria</taxon>
        <taxon>Bacillati</taxon>
        <taxon>Actinomycetota</taxon>
        <taxon>Actinomycetes</taxon>
        <taxon>Micrococcales</taxon>
        <taxon>Intrasporangiaceae</taxon>
        <taxon>Janibacter</taxon>
    </lineage>
</organism>
<keyword evidence="1" id="KW-1133">Transmembrane helix</keyword>
<reference evidence="2 3" key="1">
    <citation type="submission" date="2024-02" db="EMBL/GenBank/DDBJ databases">
        <title>Janibacter sp. nov., isolated from gut of marine sandworm.</title>
        <authorList>
            <person name="Kim B."/>
            <person name="Jun M.O."/>
            <person name="Shin N.-R."/>
        </authorList>
    </citation>
    <scope>NUCLEOTIDE SEQUENCE [LARGE SCALE GENOMIC DNA]</scope>
    <source>
        <strain evidence="2 3">A1S7</strain>
    </source>
</reference>
<feature type="transmembrane region" description="Helical" evidence="1">
    <location>
        <begin position="183"/>
        <end position="203"/>
    </location>
</feature>
<accession>A0ABZ2MJ81</accession>
<protein>
    <submittedName>
        <fullName evidence="2">Uncharacterized protein</fullName>
    </submittedName>
</protein>
<keyword evidence="3" id="KW-1185">Reference proteome</keyword>
<keyword evidence="1" id="KW-0472">Membrane</keyword>
<proteinExistence type="predicted"/>
<gene>
    <name evidence="2" type="ORF">V1351_03205</name>
</gene>
<dbReference type="RefSeq" id="WP_338750640.1">
    <property type="nucleotide sequence ID" value="NZ_CP144913.1"/>
</dbReference>